<dbReference type="EMBL" id="JAIWYP010000050">
    <property type="protein sequence ID" value="KAH3690911.1"/>
    <property type="molecule type" value="Genomic_DNA"/>
</dbReference>
<accession>A0A9D4BD86</accession>
<organism evidence="1 2">
    <name type="scientific">Dreissena polymorpha</name>
    <name type="common">Zebra mussel</name>
    <name type="synonym">Mytilus polymorpha</name>
    <dbReference type="NCBI Taxonomy" id="45954"/>
    <lineage>
        <taxon>Eukaryota</taxon>
        <taxon>Metazoa</taxon>
        <taxon>Spiralia</taxon>
        <taxon>Lophotrochozoa</taxon>
        <taxon>Mollusca</taxon>
        <taxon>Bivalvia</taxon>
        <taxon>Autobranchia</taxon>
        <taxon>Heteroconchia</taxon>
        <taxon>Euheterodonta</taxon>
        <taxon>Imparidentia</taxon>
        <taxon>Neoheterodontei</taxon>
        <taxon>Myida</taxon>
        <taxon>Dreissenoidea</taxon>
        <taxon>Dreissenidae</taxon>
        <taxon>Dreissena</taxon>
    </lineage>
</organism>
<evidence type="ECO:0000313" key="2">
    <source>
        <dbReference type="Proteomes" id="UP000828390"/>
    </source>
</evidence>
<reference evidence="1" key="1">
    <citation type="journal article" date="2019" name="bioRxiv">
        <title>The Genome of the Zebra Mussel, Dreissena polymorpha: A Resource for Invasive Species Research.</title>
        <authorList>
            <person name="McCartney M.A."/>
            <person name="Auch B."/>
            <person name="Kono T."/>
            <person name="Mallez S."/>
            <person name="Zhang Y."/>
            <person name="Obille A."/>
            <person name="Becker A."/>
            <person name="Abrahante J.E."/>
            <person name="Garbe J."/>
            <person name="Badalamenti J.P."/>
            <person name="Herman A."/>
            <person name="Mangelson H."/>
            <person name="Liachko I."/>
            <person name="Sullivan S."/>
            <person name="Sone E.D."/>
            <person name="Koren S."/>
            <person name="Silverstein K.A.T."/>
            <person name="Beckman K.B."/>
            <person name="Gohl D.M."/>
        </authorList>
    </citation>
    <scope>NUCLEOTIDE SEQUENCE</scope>
    <source>
        <strain evidence="1">Duluth1</strain>
        <tissue evidence="1">Whole animal</tissue>
    </source>
</reference>
<sequence length="53" mass="5598">MLHPRFAQLGLTVIVVAKRVQSVPLLLPAWATSAHAARATLPPPPNFAANQGT</sequence>
<comment type="caution">
    <text evidence="1">The sequence shown here is derived from an EMBL/GenBank/DDBJ whole genome shotgun (WGS) entry which is preliminary data.</text>
</comment>
<proteinExistence type="predicted"/>
<name>A0A9D4BD86_DREPO</name>
<keyword evidence="2" id="KW-1185">Reference proteome</keyword>
<reference evidence="1" key="2">
    <citation type="submission" date="2020-11" db="EMBL/GenBank/DDBJ databases">
        <authorList>
            <person name="McCartney M.A."/>
            <person name="Auch B."/>
            <person name="Kono T."/>
            <person name="Mallez S."/>
            <person name="Becker A."/>
            <person name="Gohl D.M."/>
            <person name="Silverstein K.A.T."/>
            <person name="Koren S."/>
            <person name="Bechman K.B."/>
            <person name="Herman A."/>
            <person name="Abrahante J.E."/>
            <person name="Garbe J."/>
        </authorList>
    </citation>
    <scope>NUCLEOTIDE SEQUENCE</scope>
    <source>
        <strain evidence="1">Duluth1</strain>
        <tissue evidence="1">Whole animal</tissue>
    </source>
</reference>
<protein>
    <submittedName>
        <fullName evidence="1">Uncharacterized protein</fullName>
    </submittedName>
</protein>
<evidence type="ECO:0000313" key="1">
    <source>
        <dbReference type="EMBL" id="KAH3690911.1"/>
    </source>
</evidence>
<dbReference type="AlphaFoldDB" id="A0A9D4BD86"/>
<dbReference type="Proteomes" id="UP000828390">
    <property type="component" value="Unassembled WGS sequence"/>
</dbReference>
<gene>
    <name evidence="1" type="ORF">DPMN_191208</name>
</gene>